<evidence type="ECO:0000313" key="2">
    <source>
        <dbReference type="EMBL" id="PFH49388.1"/>
    </source>
</evidence>
<organism evidence="2 3">
    <name type="scientific">Amanita thiersii Skay4041</name>
    <dbReference type="NCBI Taxonomy" id="703135"/>
    <lineage>
        <taxon>Eukaryota</taxon>
        <taxon>Fungi</taxon>
        <taxon>Dikarya</taxon>
        <taxon>Basidiomycota</taxon>
        <taxon>Agaricomycotina</taxon>
        <taxon>Agaricomycetes</taxon>
        <taxon>Agaricomycetidae</taxon>
        <taxon>Agaricales</taxon>
        <taxon>Pluteineae</taxon>
        <taxon>Amanitaceae</taxon>
        <taxon>Amanita</taxon>
    </lineage>
</organism>
<gene>
    <name evidence="2" type="ORF">AMATHDRAFT_63366</name>
</gene>
<evidence type="ECO:0000313" key="3">
    <source>
        <dbReference type="Proteomes" id="UP000242287"/>
    </source>
</evidence>
<dbReference type="EMBL" id="KZ302031">
    <property type="protein sequence ID" value="PFH49388.1"/>
    <property type="molecule type" value="Genomic_DNA"/>
</dbReference>
<dbReference type="OrthoDB" id="3268127at2759"/>
<keyword evidence="3" id="KW-1185">Reference proteome</keyword>
<protein>
    <submittedName>
        <fullName evidence="2">Uncharacterized protein</fullName>
    </submittedName>
</protein>
<feature type="compositionally biased region" description="Polar residues" evidence="1">
    <location>
        <begin position="1"/>
        <end position="16"/>
    </location>
</feature>
<accession>A0A2A9NH47</accession>
<sequence length="214" mass="23992">MSSGDDVFLSSSTVSPTLPRPEDPYKAFLRQKFHARCLERAAKAREEQVRRRRYSSQHPPSEASSDGFDDAMDEDDEDEDDETVMQDELFRRMMVNANRKMKHAYRVSYVLEVGSSFDPELEDVGRWEAELKGGEPTCSEEAVPPPDLIDEEIAAYAEELSALADFDDIPEDELFTWSDFEDDDAAPSVPLSSSSAQTVVQPSSPHIEDVSMGS</sequence>
<feature type="compositionally biased region" description="Low complexity" evidence="1">
    <location>
        <begin position="186"/>
        <end position="196"/>
    </location>
</feature>
<dbReference type="Proteomes" id="UP000242287">
    <property type="component" value="Unassembled WGS sequence"/>
</dbReference>
<feature type="region of interest" description="Disordered" evidence="1">
    <location>
        <begin position="179"/>
        <end position="214"/>
    </location>
</feature>
<feature type="compositionally biased region" description="Acidic residues" evidence="1">
    <location>
        <begin position="67"/>
        <end position="85"/>
    </location>
</feature>
<dbReference type="AlphaFoldDB" id="A0A2A9NH47"/>
<reference evidence="2 3" key="1">
    <citation type="submission" date="2014-02" db="EMBL/GenBank/DDBJ databases">
        <title>Transposable element dynamics among asymbiotic and ectomycorrhizal Amanita fungi.</title>
        <authorList>
            <consortium name="DOE Joint Genome Institute"/>
            <person name="Hess J."/>
            <person name="Skrede I."/>
            <person name="Wolfe B."/>
            <person name="LaButti K."/>
            <person name="Ohm R.A."/>
            <person name="Grigoriev I.V."/>
            <person name="Pringle A."/>
        </authorList>
    </citation>
    <scope>NUCLEOTIDE SEQUENCE [LARGE SCALE GENOMIC DNA]</scope>
    <source>
        <strain evidence="2 3">SKay4041</strain>
    </source>
</reference>
<feature type="region of interest" description="Disordered" evidence="1">
    <location>
        <begin position="46"/>
        <end position="87"/>
    </location>
</feature>
<evidence type="ECO:0000256" key="1">
    <source>
        <dbReference type="SAM" id="MobiDB-lite"/>
    </source>
</evidence>
<feature type="region of interest" description="Disordered" evidence="1">
    <location>
        <begin position="1"/>
        <end position="25"/>
    </location>
</feature>
<proteinExistence type="predicted"/>
<name>A0A2A9NH47_9AGAR</name>